<evidence type="ECO:0008006" key="2">
    <source>
        <dbReference type="Google" id="ProtNLM"/>
    </source>
</evidence>
<name>A0A3B0RFN3_9ZZZZ</name>
<sequence>NRMPKTLVSDTLGAKLHPRVDLLLPVARGRVNMLSMHTATLALIEALLVGVAMRQPKESIASLESLNQIRGALSEAI</sequence>
<dbReference type="EMBL" id="UOEG01000061">
    <property type="protein sequence ID" value="VAV90557.1"/>
    <property type="molecule type" value="Genomic_DNA"/>
</dbReference>
<accession>A0A3B0RFN3</accession>
<organism evidence="1">
    <name type="scientific">hydrothermal vent metagenome</name>
    <dbReference type="NCBI Taxonomy" id="652676"/>
    <lineage>
        <taxon>unclassified sequences</taxon>
        <taxon>metagenomes</taxon>
        <taxon>ecological metagenomes</taxon>
    </lineage>
</organism>
<feature type="non-terminal residue" evidence="1">
    <location>
        <position position="1"/>
    </location>
</feature>
<protein>
    <recommendedName>
        <fullName evidence="2">SIS domain-containing protein</fullName>
    </recommendedName>
</protein>
<reference evidence="1" key="1">
    <citation type="submission" date="2018-06" db="EMBL/GenBank/DDBJ databases">
        <authorList>
            <person name="Zhirakovskaya E."/>
        </authorList>
    </citation>
    <scope>NUCLEOTIDE SEQUENCE</scope>
</reference>
<proteinExistence type="predicted"/>
<gene>
    <name evidence="1" type="ORF">MNBD_ALPHA07-1846</name>
</gene>
<dbReference type="AlphaFoldDB" id="A0A3B0RFN3"/>
<evidence type="ECO:0000313" key="1">
    <source>
        <dbReference type="EMBL" id="VAV90557.1"/>
    </source>
</evidence>